<reference evidence="7" key="2">
    <citation type="submission" date="2025-08" db="UniProtKB">
        <authorList>
            <consortium name="Ensembl"/>
        </authorList>
    </citation>
    <scope>IDENTIFICATION</scope>
</reference>
<dbReference type="Gene3D" id="2.60.40.4230">
    <property type="entry name" value="Resistin head domain"/>
    <property type="match status" value="1"/>
</dbReference>
<evidence type="ECO:0000256" key="3">
    <source>
        <dbReference type="ARBA" id="ARBA00022525"/>
    </source>
</evidence>
<accession>A0A8C4TGF4</accession>
<evidence type="ECO:0008006" key="9">
    <source>
        <dbReference type="Google" id="ProtNLM"/>
    </source>
</evidence>
<evidence type="ECO:0000256" key="2">
    <source>
        <dbReference type="ARBA" id="ARBA00007258"/>
    </source>
</evidence>
<keyword evidence="8" id="KW-1185">Reference proteome</keyword>
<dbReference type="PANTHER" id="PTHR21101">
    <property type="entry name" value="RESISTIN"/>
    <property type="match status" value="1"/>
</dbReference>
<dbReference type="Proteomes" id="UP000694620">
    <property type="component" value="Chromosome 17"/>
</dbReference>
<keyword evidence="6" id="KW-1015">Disulfide bond</keyword>
<sequence>ILNHQESSHHGGSLSFSGYNPTSCACGFGCGSWDIQNEMTCHCQCANMDWTTARCCKLSIH</sequence>
<keyword evidence="4" id="KW-0372">Hormone</keyword>
<comment type="similarity">
    <text evidence="2">Belongs to the resistin/FIZZ family.</text>
</comment>
<protein>
    <recommendedName>
        <fullName evidence="9">Resistin</fullName>
    </recommendedName>
</protein>
<evidence type="ECO:0000256" key="6">
    <source>
        <dbReference type="ARBA" id="ARBA00023157"/>
    </source>
</evidence>
<evidence type="ECO:0000256" key="4">
    <source>
        <dbReference type="ARBA" id="ARBA00022702"/>
    </source>
</evidence>
<reference evidence="7" key="1">
    <citation type="submission" date="2021-06" db="EMBL/GenBank/DDBJ databases">
        <authorList>
            <consortium name="Wellcome Sanger Institute Data Sharing"/>
        </authorList>
    </citation>
    <scope>NUCLEOTIDE SEQUENCE [LARGE SCALE GENOMIC DNA]</scope>
</reference>
<dbReference type="GO" id="GO:0005615">
    <property type="term" value="C:extracellular space"/>
    <property type="evidence" value="ECO:0007669"/>
    <property type="project" value="TreeGrafter"/>
</dbReference>
<dbReference type="Pfam" id="PF06954">
    <property type="entry name" value="Resistin"/>
    <property type="match status" value="1"/>
</dbReference>
<dbReference type="AlphaFoldDB" id="A0A8C4TGF4"/>
<evidence type="ECO:0000313" key="7">
    <source>
        <dbReference type="Ensembl" id="ENSECRP00000032251.1"/>
    </source>
</evidence>
<dbReference type="SUPFAM" id="SSF111423">
    <property type="entry name" value="Resistin"/>
    <property type="match status" value="1"/>
</dbReference>
<organism evidence="7 8">
    <name type="scientific">Erpetoichthys calabaricus</name>
    <name type="common">Rope fish</name>
    <name type="synonym">Calamoichthys calabaricus</name>
    <dbReference type="NCBI Taxonomy" id="27687"/>
    <lineage>
        <taxon>Eukaryota</taxon>
        <taxon>Metazoa</taxon>
        <taxon>Chordata</taxon>
        <taxon>Craniata</taxon>
        <taxon>Vertebrata</taxon>
        <taxon>Euteleostomi</taxon>
        <taxon>Actinopterygii</taxon>
        <taxon>Polypteriformes</taxon>
        <taxon>Polypteridae</taxon>
        <taxon>Erpetoichthys</taxon>
    </lineage>
</organism>
<dbReference type="InterPro" id="IPR036262">
    <property type="entry name" value="Resistin-like_sf"/>
</dbReference>
<dbReference type="InterPro" id="IPR009714">
    <property type="entry name" value="RELM"/>
</dbReference>
<comment type="subcellular location">
    <subcellularLocation>
        <location evidence="1">Secreted</location>
    </subcellularLocation>
</comment>
<keyword evidence="5" id="KW-0732">Signal</keyword>
<dbReference type="GO" id="GO:0005179">
    <property type="term" value="F:hormone activity"/>
    <property type="evidence" value="ECO:0007669"/>
    <property type="project" value="UniProtKB-KW"/>
</dbReference>
<dbReference type="Ensembl" id="ENSECRT00000032973.1">
    <property type="protein sequence ID" value="ENSECRP00000032251.1"/>
    <property type="gene ID" value="ENSECRG00000021868.1"/>
</dbReference>
<reference evidence="7" key="3">
    <citation type="submission" date="2025-09" db="UniProtKB">
        <authorList>
            <consortium name="Ensembl"/>
        </authorList>
    </citation>
    <scope>IDENTIFICATION</scope>
</reference>
<proteinExistence type="inferred from homology"/>
<evidence type="ECO:0000256" key="5">
    <source>
        <dbReference type="ARBA" id="ARBA00022729"/>
    </source>
</evidence>
<dbReference type="PANTHER" id="PTHR21101:SF12">
    <property type="entry name" value="RESISTIN"/>
    <property type="match status" value="1"/>
</dbReference>
<dbReference type="GeneTree" id="ENSGT00960000187251"/>
<evidence type="ECO:0000256" key="1">
    <source>
        <dbReference type="ARBA" id="ARBA00004613"/>
    </source>
</evidence>
<name>A0A8C4TGF4_ERPCA</name>
<evidence type="ECO:0000313" key="8">
    <source>
        <dbReference type="Proteomes" id="UP000694620"/>
    </source>
</evidence>
<keyword evidence="3" id="KW-0964">Secreted</keyword>